<evidence type="ECO:0000256" key="3">
    <source>
        <dbReference type="ARBA" id="ARBA00004613"/>
    </source>
</evidence>
<keyword evidence="14" id="KW-0479">Metal-binding</keyword>
<sequence>MEPSSLSHCQRHRSVSPLLRLCLLLLLLLLLQNCSRPAHSAAATSPYLVGVGSYDITGPAADVNMMGYANAEQTASGIHFRLKARAFVVAEADPGGGGGKRAVFVNLDACMASQLVTIKVLERLKARYGGLYNENNVAVSGIHTHAGPGGYLQYVVYIVTSLGFVRQSFDVIVDGIEKSVVEAHNNLRPGKIYVNKGDLLDAGVNRSPSAYLNNPAEERSKYQYNVDKEMTLIKFVHDELGPVGTFNWFATHGTSMSRTNSLVSGDNKGAAARFMEDWAEQNVVPKQSVHVSSEHPRRVSALIPQPNEITDDLVRLASSYKASGGSQISDSSVAMRIRSSQQNKLKFVSAFCQSNCGDVSPNVLGAFCIDSNLPCDFNHSTCNGQNELCYGRGPGYPDEFESTRIIGDRQFLKAVDLFNSASEEIQGQIDYRHTYVDFSQLQVNVSASTGAGQQRVTTCPAALGFAFAAGTTDGPGAFDFKQGDAEGNPFWRLVRNVIRAPGPEQVKCQAPKPILLDTGEMKVPYDWAPAILPIQIIRIGQLVILCVPGEFTTMAGRRLRDAVKNVLIKSGQFDNNIHVVLAGLTNTYSQYVTTSEEYQIQRYEGASTLYGPHTLSAYIQEFQKLATAMVTNKEVPTNLQPPDLLSRQIGLLPGVIVDATPPGVAFGDVMLDVSAGSSFSKGSTVNVTFYSANPRNDLFTDGTFALVEKLDGTNGWVPAYDDDDWSLRFKCFKLIREFIEISDLHELIHKPTLFLMEVSSSLRDRVSGFNLRMTWICLFLVLLQNCSPALSDSSYLVGMGSYDITGPAADVNMMGYANAEQIASGIHFRLKARAFIVAEPNGKRVVFVNLDACMASQIVTIKVLERLKERYGDLYNENNVAISGIHTHAGPGGYLQYVVYIVTSLGFVRQSFDVIVNGIEQCIVEAHNNLRPGKIYVNKGDLFDAGVNRSPSAYLNNPAKERRKYKGDVDTEMTLIKFVDDVSGPVGSFNWFATHGTSMSRTNSLISGDNKGAAARFMEDWAEQNGIPKQATHVNHDGLESLHKTSGLPRRVSSIIPEPNEITDDLVQLASSYEASGGRRLSGSSIARRIRSNQQNIPKFVSAFCQSNCGDVSPNVLGTFCIDTGLPCEFNHSTCNGKNELCYGRGPGYPDEFESTRIIGDRQFQKAVDLFKSASEEIQGKVDYRHTYLDFSQLEVNVPTSTGGQQVVKTCPAAMGFAFAAGTTDGPGAFDFKQGDVKGNPFWKLVRNLLKTPGKEQVACQAPKPILLDTGEMKEPYDWAPAILPIQIVRIGQLVILCVPGEFTTMAGRRLRDAVKTVLTSDNSGEFHSIHVVLAGLTNSYSQYITTFEEYQIQRYEGASTLYGPHTLSAYIQEFQKLATAMVANKEVPTNVRPPDMLDKQIGLLPGVVFDSTPPGVNFGDVSSDVPASSTFRKGSIVNATFYSACPRNDLLTDGTFALVEKLDGKNWVPAYDDDDWSLCFKWSRPSKLSSRSFATLEWTIPEDAPSGVYRFRHFGASKPLIGSIKHFTGTSRAFAVG</sequence>
<evidence type="ECO:0000256" key="2">
    <source>
        <dbReference type="ARBA" id="ARBA00004555"/>
    </source>
</evidence>
<dbReference type="GO" id="GO:0046514">
    <property type="term" value="P:ceramide catabolic process"/>
    <property type="evidence" value="ECO:0007669"/>
    <property type="project" value="InterPro"/>
</dbReference>
<evidence type="ECO:0000256" key="10">
    <source>
        <dbReference type="ARBA" id="ARBA00023034"/>
    </source>
</evidence>
<feature type="binding site" evidence="14">
    <location>
        <position position="1344"/>
    </location>
    <ligand>
        <name>Zn(2+)</name>
        <dbReference type="ChEBI" id="CHEBI:29105"/>
    </ligand>
</feature>
<dbReference type="GO" id="GO:0016020">
    <property type="term" value="C:membrane"/>
    <property type="evidence" value="ECO:0007669"/>
    <property type="project" value="GOC"/>
</dbReference>
<evidence type="ECO:0000256" key="13">
    <source>
        <dbReference type="PIRSR" id="PIRSR606823-1"/>
    </source>
</evidence>
<comment type="similarity">
    <text evidence="4">Belongs to the neutral ceramidase family.</text>
</comment>
<feature type="active site" description="Nucleophile" evidence="13">
    <location>
        <position position="1113"/>
    </location>
</feature>
<feature type="chain" id="PRO_5042969468" description="ceramidase" evidence="15">
    <location>
        <begin position="38"/>
        <end position="1538"/>
    </location>
</feature>
<evidence type="ECO:0000256" key="1">
    <source>
        <dbReference type="ARBA" id="ARBA00004240"/>
    </source>
</evidence>
<keyword evidence="9" id="KW-0256">Endoplasmic reticulum</keyword>
<evidence type="ECO:0000256" key="15">
    <source>
        <dbReference type="SAM" id="SignalP"/>
    </source>
</evidence>
<dbReference type="GO" id="GO:0046512">
    <property type="term" value="P:sphingosine biosynthetic process"/>
    <property type="evidence" value="ECO:0007669"/>
    <property type="project" value="TreeGrafter"/>
</dbReference>
<evidence type="ECO:0000256" key="9">
    <source>
        <dbReference type="ARBA" id="ARBA00022824"/>
    </source>
</evidence>
<dbReference type="GO" id="GO:0017040">
    <property type="term" value="F:N-acylsphingosine amidohydrolase activity"/>
    <property type="evidence" value="ECO:0007669"/>
    <property type="project" value="UniProtKB-EC"/>
</dbReference>
<feature type="binding site" evidence="14">
    <location>
        <position position="1302"/>
    </location>
    <ligand>
        <name>Zn(2+)</name>
        <dbReference type="ChEBI" id="CHEBI:29105"/>
    </ligand>
</feature>
<evidence type="ECO:0000256" key="14">
    <source>
        <dbReference type="PIRSR" id="PIRSR606823-2"/>
    </source>
</evidence>
<dbReference type="Gene3D" id="2.60.40.2300">
    <property type="entry name" value="Neutral/alkaline non-lysosomal ceramidase, C-terminal domain"/>
    <property type="match status" value="2"/>
</dbReference>
<dbReference type="InterPro" id="IPR031329">
    <property type="entry name" value="NEUT/ALK_ceramidase_N"/>
</dbReference>
<dbReference type="PANTHER" id="PTHR12670:SF1">
    <property type="entry name" value="NEUTRAL CERAMIDASE"/>
    <property type="match status" value="1"/>
</dbReference>
<keyword evidence="6" id="KW-0964">Secreted</keyword>
<feature type="signal peptide" evidence="15">
    <location>
        <begin position="1"/>
        <end position="37"/>
    </location>
</feature>
<dbReference type="Pfam" id="PF04734">
    <property type="entry name" value="Ceramidase_alk"/>
    <property type="match status" value="2"/>
</dbReference>
<evidence type="ECO:0000256" key="5">
    <source>
        <dbReference type="ARBA" id="ARBA00011891"/>
    </source>
</evidence>
<feature type="domain" description="Neutral/alkaline non-lysosomal ceramidase N-terminal" evidence="16">
    <location>
        <begin position="795"/>
        <end position="1373"/>
    </location>
</feature>
<keyword evidence="19" id="KW-1185">Reference proteome</keyword>
<dbReference type="GO" id="GO:0042759">
    <property type="term" value="P:long-chain fatty acid biosynthetic process"/>
    <property type="evidence" value="ECO:0007669"/>
    <property type="project" value="TreeGrafter"/>
</dbReference>
<dbReference type="GO" id="GO:0046872">
    <property type="term" value="F:metal ion binding"/>
    <property type="evidence" value="ECO:0007669"/>
    <property type="project" value="UniProtKB-KW"/>
</dbReference>
<keyword evidence="8" id="KW-0378">Hydrolase</keyword>
<dbReference type="GO" id="GO:0005794">
    <property type="term" value="C:Golgi apparatus"/>
    <property type="evidence" value="ECO:0007669"/>
    <property type="project" value="UniProtKB-SubCell"/>
</dbReference>
<dbReference type="FunFam" id="2.60.40.2300:FF:000002">
    <property type="entry name" value="Neutral/alkaline non-lysosomal ceramidase"/>
    <property type="match status" value="1"/>
</dbReference>
<dbReference type="EC" id="3.5.1.23" evidence="5"/>
<dbReference type="InterPro" id="IPR031331">
    <property type="entry name" value="NEUT/ALK_ceramidase_C"/>
</dbReference>
<name>A0AAQ3TAK4_PASNO</name>
<dbReference type="GO" id="GO:0005783">
    <property type="term" value="C:endoplasmic reticulum"/>
    <property type="evidence" value="ECO:0007669"/>
    <property type="project" value="UniProtKB-SubCell"/>
</dbReference>
<evidence type="ECO:0000259" key="17">
    <source>
        <dbReference type="Pfam" id="PF17048"/>
    </source>
</evidence>
<evidence type="ECO:0000313" key="18">
    <source>
        <dbReference type="EMBL" id="WVZ69600.1"/>
    </source>
</evidence>
<accession>A0AAQ3TAK4</accession>
<evidence type="ECO:0000256" key="4">
    <source>
        <dbReference type="ARBA" id="ARBA00009835"/>
    </source>
</evidence>
<comment type="subcellular location">
    <subcellularLocation>
        <location evidence="1">Endoplasmic reticulum</location>
    </subcellularLocation>
    <subcellularLocation>
        <location evidence="2">Golgi apparatus</location>
    </subcellularLocation>
    <subcellularLocation>
        <location evidence="3">Secreted</location>
    </subcellularLocation>
</comment>
<dbReference type="GO" id="GO:0005576">
    <property type="term" value="C:extracellular region"/>
    <property type="evidence" value="ECO:0007669"/>
    <property type="project" value="UniProtKB-SubCell"/>
</dbReference>
<feature type="binding site" evidence="14">
    <location>
        <position position="995"/>
    </location>
    <ligand>
        <name>Zn(2+)</name>
        <dbReference type="ChEBI" id="CHEBI:29105"/>
    </ligand>
</feature>
<dbReference type="Pfam" id="PF17048">
    <property type="entry name" value="Ceramidse_alk_C"/>
    <property type="match status" value="2"/>
</dbReference>
<protein>
    <recommendedName>
        <fullName evidence="5">ceramidase</fullName>
        <ecNumber evidence="5">3.5.1.23</ecNumber>
    </recommendedName>
</protein>
<evidence type="ECO:0000313" key="19">
    <source>
        <dbReference type="Proteomes" id="UP001341281"/>
    </source>
</evidence>
<gene>
    <name evidence="18" type="ORF">U9M48_018365</name>
</gene>
<dbReference type="PANTHER" id="PTHR12670">
    <property type="entry name" value="CERAMIDASE"/>
    <property type="match status" value="1"/>
</dbReference>
<evidence type="ECO:0000256" key="11">
    <source>
        <dbReference type="ARBA" id="ARBA00023180"/>
    </source>
</evidence>
<feature type="domain" description="Neutral/alkaline non-lysosomal ceramidase N-terminal" evidence="16">
    <location>
        <begin position="47"/>
        <end position="620"/>
    </location>
</feature>
<comment type="cofactor">
    <cofactor evidence="14">
        <name>Zn(2+)</name>
        <dbReference type="ChEBI" id="CHEBI:29105"/>
    </cofactor>
    <text evidence="14">Binds 1 zinc ion per subunit.</text>
</comment>
<comment type="catalytic activity">
    <reaction evidence="12">
        <text>an N-acylsphing-4-enine + H2O = sphing-4-enine + a fatty acid</text>
        <dbReference type="Rhea" id="RHEA:20856"/>
        <dbReference type="ChEBI" id="CHEBI:15377"/>
        <dbReference type="ChEBI" id="CHEBI:28868"/>
        <dbReference type="ChEBI" id="CHEBI:52639"/>
        <dbReference type="ChEBI" id="CHEBI:57756"/>
        <dbReference type="EC" id="3.5.1.23"/>
    </reaction>
</comment>
<keyword evidence="10" id="KW-0333">Golgi apparatus</keyword>
<reference evidence="18 19" key="1">
    <citation type="submission" date="2024-02" db="EMBL/GenBank/DDBJ databases">
        <title>High-quality chromosome-scale genome assembly of Pensacola bahiagrass (Paspalum notatum Flugge var. saurae).</title>
        <authorList>
            <person name="Vega J.M."/>
            <person name="Podio M."/>
            <person name="Orjuela J."/>
            <person name="Siena L.A."/>
            <person name="Pessino S.C."/>
            <person name="Combes M.C."/>
            <person name="Mariac C."/>
            <person name="Albertini E."/>
            <person name="Pupilli F."/>
            <person name="Ortiz J.P.A."/>
            <person name="Leblanc O."/>
        </authorList>
    </citation>
    <scope>NUCLEOTIDE SEQUENCE [LARGE SCALE GENOMIC DNA]</scope>
    <source>
        <strain evidence="18">R1</strain>
        <tissue evidence="18">Leaf</tissue>
    </source>
</reference>
<feature type="domain" description="Neutral/alkaline non-lysosomal ceramidase C-terminal" evidence="17">
    <location>
        <begin position="1375"/>
        <end position="1537"/>
    </location>
</feature>
<keyword evidence="11" id="KW-0325">Glycoprotein</keyword>
<evidence type="ECO:0000256" key="8">
    <source>
        <dbReference type="ARBA" id="ARBA00022801"/>
    </source>
</evidence>
<dbReference type="EMBL" id="CP144748">
    <property type="protein sequence ID" value="WVZ69600.1"/>
    <property type="molecule type" value="Genomic_DNA"/>
</dbReference>
<dbReference type="InterPro" id="IPR038445">
    <property type="entry name" value="NCDase_C_sf"/>
</dbReference>
<keyword evidence="7 15" id="KW-0732">Signal</keyword>
<organism evidence="18 19">
    <name type="scientific">Paspalum notatum var. saurae</name>
    <dbReference type="NCBI Taxonomy" id="547442"/>
    <lineage>
        <taxon>Eukaryota</taxon>
        <taxon>Viridiplantae</taxon>
        <taxon>Streptophyta</taxon>
        <taxon>Embryophyta</taxon>
        <taxon>Tracheophyta</taxon>
        <taxon>Spermatophyta</taxon>
        <taxon>Magnoliopsida</taxon>
        <taxon>Liliopsida</taxon>
        <taxon>Poales</taxon>
        <taxon>Poaceae</taxon>
        <taxon>PACMAD clade</taxon>
        <taxon>Panicoideae</taxon>
        <taxon>Andropogonodae</taxon>
        <taxon>Paspaleae</taxon>
        <taxon>Paspalinae</taxon>
        <taxon>Paspalum</taxon>
    </lineage>
</organism>
<evidence type="ECO:0000256" key="12">
    <source>
        <dbReference type="ARBA" id="ARBA00048057"/>
    </source>
</evidence>
<dbReference type="InterPro" id="IPR006823">
    <property type="entry name" value="Ceramidase_alk"/>
</dbReference>
<evidence type="ECO:0000256" key="6">
    <source>
        <dbReference type="ARBA" id="ARBA00022525"/>
    </source>
</evidence>
<proteinExistence type="inferred from homology"/>
<keyword evidence="14" id="KW-0862">Zinc</keyword>
<feature type="binding site" evidence="14">
    <location>
        <position position="886"/>
    </location>
    <ligand>
        <name>Zn(2+)</name>
        <dbReference type="ChEBI" id="CHEBI:29105"/>
    </ligand>
</feature>
<evidence type="ECO:0000259" key="16">
    <source>
        <dbReference type="Pfam" id="PF04734"/>
    </source>
</evidence>
<dbReference type="Proteomes" id="UP001341281">
    <property type="component" value="Chromosome 04"/>
</dbReference>
<evidence type="ECO:0000256" key="7">
    <source>
        <dbReference type="ARBA" id="ARBA00022729"/>
    </source>
</evidence>
<feature type="domain" description="Neutral/alkaline non-lysosomal ceramidase C-terminal" evidence="17">
    <location>
        <begin position="622"/>
        <end position="730"/>
    </location>
</feature>